<comment type="caution">
    <text evidence="2">The sequence shown here is derived from an EMBL/GenBank/DDBJ whole genome shotgun (WGS) entry which is preliminary data.</text>
</comment>
<dbReference type="OrthoDB" id="10609206at2759"/>
<keyword evidence="3" id="KW-1185">Reference proteome</keyword>
<reference evidence="2 3" key="1">
    <citation type="submission" date="2015-04" db="EMBL/GenBank/DDBJ databases">
        <title>Lasius niger genome sequencing.</title>
        <authorList>
            <person name="Konorov E.A."/>
            <person name="Nikitin M.A."/>
            <person name="Kirill M.V."/>
            <person name="Chang P."/>
        </authorList>
    </citation>
    <scope>NUCLEOTIDE SEQUENCE [LARGE SCALE GENOMIC DNA]</scope>
    <source>
        <tissue evidence="2">Whole</tissue>
    </source>
</reference>
<organism evidence="2 3">
    <name type="scientific">Lasius niger</name>
    <name type="common">Black garden ant</name>
    <dbReference type="NCBI Taxonomy" id="67767"/>
    <lineage>
        <taxon>Eukaryota</taxon>
        <taxon>Metazoa</taxon>
        <taxon>Ecdysozoa</taxon>
        <taxon>Arthropoda</taxon>
        <taxon>Hexapoda</taxon>
        <taxon>Insecta</taxon>
        <taxon>Pterygota</taxon>
        <taxon>Neoptera</taxon>
        <taxon>Endopterygota</taxon>
        <taxon>Hymenoptera</taxon>
        <taxon>Apocrita</taxon>
        <taxon>Aculeata</taxon>
        <taxon>Formicoidea</taxon>
        <taxon>Formicidae</taxon>
        <taxon>Formicinae</taxon>
        <taxon>Lasius</taxon>
        <taxon>Lasius</taxon>
    </lineage>
</organism>
<dbReference type="Proteomes" id="UP000036403">
    <property type="component" value="Unassembled WGS sequence"/>
</dbReference>
<dbReference type="InterPro" id="IPR014918">
    <property type="entry name" value="Phage_tail_3"/>
</dbReference>
<gene>
    <name evidence="2" type="ORF">RF55_1881</name>
</gene>
<feature type="region of interest" description="Disordered" evidence="1">
    <location>
        <begin position="423"/>
        <end position="457"/>
    </location>
</feature>
<proteinExistence type="predicted"/>
<evidence type="ECO:0000313" key="2">
    <source>
        <dbReference type="EMBL" id="KMQ97802.1"/>
    </source>
</evidence>
<dbReference type="PaxDb" id="67767-A0A0J7L4G7"/>
<evidence type="ECO:0000256" key="1">
    <source>
        <dbReference type="SAM" id="MobiDB-lite"/>
    </source>
</evidence>
<sequence length="457" mass="48566">MGYAIPNGSKVRAAFPTATPIAFTGITNGASIGFTVAAITGIAVGDVVFVKSPAAALNGMVLVVKTATGTTVTCDGLDSTDVNDFPAGTTGSLTPVKAADWNDIPLITTVAVAGGEQQTQSVQFLEAEKAININTVKSALSQTFTLAHDASDAVRAKLIAADNKGDVIPVWFYQKRAKENRYYSAQVSLQRLPATEVNNIETVNLTFALQNDVTYYTVKPAWFNSGIPANISTAYFDIYPDWDSADFISEDITWTITGGLPALWALNPTGYTPKPGGFVLGASRAAVGGAGTSCNLQGVCSSGRTVNVAINMAQYFAVAFTEAGQTIEYVAGSTFPVSGWCNYGSGTARTATLFVDEGQGYQMAAQQTANATGSSLLASFSFPYTFRKACKAFIRMQDTFGRWQDTGEAFFNVKPVSNFTSAHAISKSQRRRRRRPTFPGYLSGTTPTAGLPRRKSL</sequence>
<name>A0A0J7L4G7_LASNI</name>
<evidence type="ECO:0000313" key="3">
    <source>
        <dbReference type="Proteomes" id="UP000036403"/>
    </source>
</evidence>
<dbReference type="EMBL" id="LBMM01000680">
    <property type="protein sequence ID" value="KMQ97802.1"/>
    <property type="molecule type" value="Genomic_DNA"/>
</dbReference>
<dbReference type="Pfam" id="PF08813">
    <property type="entry name" value="Phage_tail_3"/>
    <property type="match status" value="1"/>
</dbReference>
<dbReference type="AlphaFoldDB" id="A0A0J7L4G7"/>
<accession>A0A0J7L4G7</accession>
<protein>
    <submittedName>
        <fullName evidence="2">Phage tail protein</fullName>
    </submittedName>
</protein>